<feature type="domain" description="Starch synthase catalytic" evidence="10">
    <location>
        <begin position="2"/>
        <end position="239"/>
    </location>
</feature>
<dbReference type="HAMAP" id="MF_00484">
    <property type="entry name" value="Glycogen_synth"/>
    <property type="match status" value="1"/>
</dbReference>
<dbReference type="NCBIfam" id="TIGR02095">
    <property type="entry name" value="glgA"/>
    <property type="match status" value="1"/>
</dbReference>
<dbReference type="STRING" id="83767.SAMN05660652_03849"/>
<keyword evidence="12" id="KW-1185">Reference proteome</keyword>
<dbReference type="Gene3D" id="3.40.50.2000">
    <property type="entry name" value="Glycogen Phosphorylase B"/>
    <property type="match status" value="2"/>
</dbReference>
<dbReference type="Proteomes" id="UP000198607">
    <property type="component" value="Unassembled WGS sequence"/>
</dbReference>
<proteinExistence type="inferred from homology"/>
<reference evidence="11 12" key="1">
    <citation type="submission" date="2016-10" db="EMBL/GenBank/DDBJ databases">
        <authorList>
            <person name="de Groot N.N."/>
        </authorList>
    </citation>
    <scope>NUCLEOTIDE SEQUENCE [LARGE SCALE GENOMIC DNA]</scope>
    <source>
        <strain evidence="11 12">DSM 5885</strain>
    </source>
</reference>
<dbReference type="GO" id="GO:0005829">
    <property type="term" value="C:cytosol"/>
    <property type="evidence" value="ECO:0007669"/>
    <property type="project" value="TreeGrafter"/>
</dbReference>
<comment type="catalytic activity">
    <reaction evidence="1 8">
        <text>[(1-&gt;4)-alpha-D-glucosyl](n) + ADP-alpha-D-glucose = [(1-&gt;4)-alpha-D-glucosyl](n+1) + ADP + H(+)</text>
        <dbReference type="Rhea" id="RHEA:18189"/>
        <dbReference type="Rhea" id="RHEA-COMP:9584"/>
        <dbReference type="Rhea" id="RHEA-COMP:9587"/>
        <dbReference type="ChEBI" id="CHEBI:15378"/>
        <dbReference type="ChEBI" id="CHEBI:15444"/>
        <dbReference type="ChEBI" id="CHEBI:57498"/>
        <dbReference type="ChEBI" id="CHEBI:456216"/>
        <dbReference type="EC" id="2.4.1.21"/>
    </reaction>
</comment>
<comment type="function">
    <text evidence="2 8">Synthesizes alpha-1,4-glucan chains using ADP-glucose.</text>
</comment>
<dbReference type="SUPFAM" id="SSF53756">
    <property type="entry name" value="UDP-Glycosyltransferase/glycogen phosphorylase"/>
    <property type="match status" value="1"/>
</dbReference>
<dbReference type="InterPro" id="IPR001296">
    <property type="entry name" value="Glyco_trans_1"/>
</dbReference>
<evidence type="ECO:0000259" key="9">
    <source>
        <dbReference type="Pfam" id="PF00534"/>
    </source>
</evidence>
<evidence type="ECO:0000259" key="10">
    <source>
        <dbReference type="Pfam" id="PF08323"/>
    </source>
</evidence>
<dbReference type="CDD" id="cd03791">
    <property type="entry name" value="GT5_Glycogen_synthase_DULL1-like"/>
    <property type="match status" value="1"/>
</dbReference>
<evidence type="ECO:0000313" key="11">
    <source>
        <dbReference type="EMBL" id="SDI67616.1"/>
    </source>
</evidence>
<dbReference type="InterPro" id="IPR011835">
    <property type="entry name" value="GS/SS"/>
</dbReference>
<name>A0A1G8MI66_9RHOO</name>
<feature type="binding site" evidence="8">
    <location>
        <position position="15"/>
    </location>
    <ligand>
        <name>ADP-alpha-D-glucose</name>
        <dbReference type="ChEBI" id="CHEBI:57498"/>
    </ligand>
</feature>
<gene>
    <name evidence="8" type="primary">glgA</name>
    <name evidence="11" type="ORF">SAMN05660652_03849</name>
</gene>
<feature type="domain" description="Glycosyl transferase family 1" evidence="9">
    <location>
        <begin position="294"/>
        <end position="441"/>
    </location>
</feature>
<sequence>MQILHVASEIFPLVKTGGLADVVSALPPALAKRGLDARVLLPGLPGVLRGMVGLKPVTTIGPVFSAASVRLLLGRLPDSGLPAYVIEAPFLYRRDGNPYVAPDGNDWIDNHRRFGLLGWVAAHLASGELDPDWVPDVVHAHDWHAGLASAYIAQNPALMTGTVYTIHNMAFRGIFAMDCHHDLGLPARKLTPLGMEFHGKISFMKAGLVYSNKITTVSPTYAQEICTPEFGCGLEGVMRDRGRDLSGILNGVDYAIWRPDDPAIAASYSATDLGGKQACKRALQAEFGLSPSAGGPLFAVVSRLTSQKGMDMLLAALPDLLREGAQLVVLGSGDADLEAGFRYAASVNPGNVAVHVGYDEEMSHRIMAGADVLLVPSRFEPCGLTQLYALRYGTLPLVRRVGGLADTVVDATQENLAADRATGFVFNEPSRYALSARIQDACAFYRDAAAWAQVQRCGMAQDFSWDDSAANYEALYRSLMPARA</sequence>
<evidence type="ECO:0000256" key="6">
    <source>
        <dbReference type="ARBA" id="ARBA00022679"/>
    </source>
</evidence>
<dbReference type="GO" id="GO:0009011">
    <property type="term" value="F:alpha-1,4-glucan glucosyltransferase (ADP-glucose donor) activity"/>
    <property type="evidence" value="ECO:0007669"/>
    <property type="project" value="UniProtKB-UniRule"/>
</dbReference>
<dbReference type="PANTHER" id="PTHR45825:SF11">
    <property type="entry name" value="ALPHA AMYLASE DOMAIN-CONTAINING PROTEIN"/>
    <property type="match status" value="1"/>
</dbReference>
<dbReference type="GO" id="GO:0005978">
    <property type="term" value="P:glycogen biosynthetic process"/>
    <property type="evidence" value="ECO:0007669"/>
    <property type="project" value="UniProtKB-UniRule"/>
</dbReference>
<evidence type="ECO:0000256" key="5">
    <source>
        <dbReference type="ARBA" id="ARBA00022676"/>
    </source>
</evidence>
<evidence type="ECO:0000256" key="3">
    <source>
        <dbReference type="ARBA" id="ARBA00004964"/>
    </source>
</evidence>
<organism evidence="11 12">
    <name type="scientific">Propionivibrio dicarboxylicus</name>
    <dbReference type="NCBI Taxonomy" id="83767"/>
    <lineage>
        <taxon>Bacteria</taxon>
        <taxon>Pseudomonadati</taxon>
        <taxon>Pseudomonadota</taxon>
        <taxon>Betaproteobacteria</taxon>
        <taxon>Rhodocyclales</taxon>
        <taxon>Rhodocyclaceae</taxon>
        <taxon>Propionivibrio</taxon>
    </lineage>
</organism>
<dbReference type="Pfam" id="PF08323">
    <property type="entry name" value="Glyco_transf_5"/>
    <property type="match status" value="1"/>
</dbReference>
<dbReference type="InterPro" id="IPR013534">
    <property type="entry name" value="Starch_synth_cat_dom"/>
</dbReference>
<comment type="similarity">
    <text evidence="4 8">Belongs to the glycosyltransferase 1 family. Bacterial/plant glycogen synthase subfamily.</text>
</comment>
<evidence type="ECO:0000256" key="7">
    <source>
        <dbReference type="ARBA" id="ARBA00023056"/>
    </source>
</evidence>
<dbReference type="EMBL" id="FNCY01000025">
    <property type="protein sequence ID" value="SDI67616.1"/>
    <property type="molecule type" value="Genomic_DNA"/>
</dbReference>
<evidence type="ECO:0000313" key="12">
    <source>
        <dbReference type="Proteomes" id="UP000198607"/>
    </source>
</evidence>
<keyword evidence="7 8" id="KW-0320">Glycogen biosynthesis</keyword>
<dbReference type="NCBIfam" id="NF001899">
    <property type="entry name" value="PRK00654.1-2"/>
    <property type="match status" value="1"/>
</dbReference>
<evidence type="ECO:0000256" key="1">
    <source>
        <dbReference type="ARBA" id="ARBA00001478"/>
    </source>
</evidence>
<dbReference type="UniPathway" id="UPA00164"/>
<dbReference type="EC" id="2.4.1.21" evidence="8"/>
<dbReference type="GO" id="GO:0004373">
    <property type="term" value="F:alpha-1,4-glucan glucosyltransferase (UDP-glucose donor) activity"/>
    <property type="evidence" value="ECO:0007669"/>
    <property type="project" value="InterPro"/>
</dbReference>
<evidence type="ECO:0000256" key="8">
    <source>
        <dbReference type="HAMAP-Rule" id="MF_00484"/>
    </source>
</evidence>
<keyword evidence="5 8" id="KW-0328">Glycosyltransferase</keyword>
<dbReference type="Pfam" id="PF00534">
    <property type="entry name" value="Glycos_transf_1"/>
    <property type="match status" value="1"/>
</dbReference>
<comment type="pathway">
    <text evidence="3 8">Glycan biosynthesis; glycogen biosynthesis.</text>
</comment>
<evidence type="ECO:0000256" key="2">
    <source>
        <dbReference type="ARBA" id="ARBA00002764"/>
    </source>
</evidence>
<protein>
    <recommendedName>
        <fullName evidence="8">Glycogen synthase</fullName>
        <ecNumber evidence="8">2.4.1.21</ecNumber>
    </recommendedName>
    <alternativeName>
        <fullName evidence="8">Starch [bacterial glycogen] synthase</fullName>
    </alternativeName>
</protein>
<dbReference type="PANTHER" id="PTHR45825">
    <property type="entry name" value="GRANULE-BOUND STARCH SYNTHASE 1, CHLOROPLASTIC/AMYLOPLASTIC"/>
    <property type="match status" value="1"/>
</dbReference>
<keyword evidence="6 8" id="KW-0808">Transferase</keyword>
<dbReference type="AlphaFoldDB" id="A0A1G8MI66"/>
<dbReference type="RefSeq" id="WP_091940196.1">
    <property type="nucleotide sequence ID" value="NZ_FNCY01000025.1"/>
</dbReference>
<evidence type="ECO:0000256" key="4">
    <source>
        <dbReference type="ARBA" id="ARBA00010281"/>
    </source>
</evidence>
<dbReference type="OrthoDB" id="9808590at2"/>
<accession>A0A1G8MI66</accession>